<protein>
    <submittedName>
        <fullName evidence="2">Uncharacterized protein</fullName>
    </submittedName>
</protein>
<proteinExistence type="predicted"/>
<reference evidence="2" key="1">
    <citation type="submission" date="2020-05" db="EMBL/GenBank/DDBJ databases">
        <title>Mycena genomes resolve the evolution of fungal bioluminescence.</title>
        <authorList>
            <person name="Tsai I.J."/>
        </authorList>
    </citation>
    <scope>NUCLEOTIDE SEQUENCE</scope>
    <source>
        <strain evidence="2">160909Yilan</strain>
    </source>
</reference>
<dbReference type="OrthoDB" id="10554562at2759"/>
<feature type="compositionally biased region" description="Polar residues" evidence="1">
    <location>
        <begin position="58"/>
        <end position="73"/>
    </location>
</feature>
<evidence type="ECO:0000256" key="1">
    <source>
        <dbReference type="SAM" id="MobiDB-lite"/>
    </source>
</evidence>
<evidence type="ECO:0000313" key="3">
    <source>
        <dbReference type="Proteomes" id="UP000623467"/>
    </source>
</evidence>
<feature type="compositionally biased region" description="Polar residues" evidence="1">
    <location>
        <begin position="87"/>
        <end position="102"/>
    </location>
</feature>
<accession>A0A8H6XRT2</accession>
<gene>
    <name evidence="2" type="ORF">MSAN_01828100</name>
</gene>
<dbReference type="Proteomes" id="UP000623467">
    <property type="component" value="Unassembled WGS sequence"/>
</dbReference>
<feature type="compositionally biased region" description="Basic residues" evidence="1">
    <location>
        <begin position="75"/>
        <end position="86"/>
    </location>
</feature>
<organism evidence="2 3">
    <name type="scientific">Mycena sanguinolenta</name>
    <dbReference type="NCBI Taxonomy" id="230812"/>
    <lineage>
        <taxon>Eukaryota</taxon>
        <taxon>Fungi</taxon>
        <taxon>Dikarya</taxon>
        <taxon>Basidiomycota</taxon>
        <taxon>Agaricomycotina</taxon>
        <taxon>Agaricomycetes</taxon>
        <taxon>Agaricomycetidae</taxon>
        <taxon>Agaricales</taxon>
        <taxon>Marasmiineae</taxon>
        <taxon>Mycenaceae</taxon>
        <taxon>Mycena</taxon>
    </lineage>
</organism>
<dbReference type="AlphaFoldDB" id="A0A8H6XRT2"/>
<evidence type="ECO:0000313" key="2">
    <source>
        <dbReference type="EMBL" id="KAF7346022.1"/>
    </source>
</evidence>
<feature type="compositionally biased region" description="Basic and acidic residues" evidence="1">
    <location>
        <begin position="105"/>
        <end position="118"/>
    </location>
</feature>
<keyword evidence="3" id="KW-1185">Reference proteome</keyword>
<name>A0A8H6XRT2_9AGAR</name>
<sequence length="118" mass="13045">MASRRSPPEITRWMLEARTKDASQTLTRTDHEQASLDGPSTPHGSLAGGPGANRRYNHPSSNEDLSTPSSVSNPRRGKRHRTRRRNNPASQTSVASTGNTEAQDADQRNRTQVNVDER</sequence>
<feature type="region of interest" description="Disordered" evidence="1">
    <location>
        <begin position="1"/>
        <end position="118"/>
    </location>
</feature>
<dbReference type="EMBL" id="JACAZH010000019">
    <property type="protein sequence ID" value="KAF7346022.1"/>
    <property type="molecule type" value="Genomic_DNA"/>
</dbReference>
<comment type="caution">
    <text evidence="2">The sequence shown here is derived from an EMBL/GenBank/DDBJ whole genome shotgun (WGS) entry which is preliminary data.</text>
</comment>